<sequence>MRRRHRRPPAGAPANNVKKEKDEMEIEEKQRGSHRVLRVCLCIREQWGGGYYKEPRNTAIKTSQVKKRSECEAGTSELDALSAMAAAAVRKREKWKWLLPSTSSAQTTTSGTLKETFRAGDIRLSPYLSPPLLGRRDGTAALSPAS</sequence>
<keyword evidence="3" id="KW-1185">Reference proteome</keyword>
<dbReference type="Proteomes" id="UP001234178">
    <property type="component" value="Unassembled WGS sequence"/>
</dbReference>
<comment type="caution">
    <text evidence="2">The sequence shown here is derived from an EMBL/GenBank/DDBJ whole genome shotgun (WGS) entry which is preliminary data.</text>
</comment>
<organism evidence="2 3">
    <name type="scientific">Daphnia magna</name>
    <dbReference type="NCBI Taxonomy" id="35525"/>
    <lineage>
        <taxon>Eukaryota</taxon>
        <taxon>Metazoa</taxon>
        <taxon>Ecdysozoa</taxon>
        <taxon>Arthropoda</taxon>
        <taxon>Crustacea</taxon>
        <taxon>Branchiopoda</taxon>
        <taxon>Diplostraca</taxon>
        <taxon>Cladocera</taxon>
        <taxon>Anomopoda</taxon>
        <taxon>Daphniidae</taxon>
        <taxon>Daphnia</taxon>
    </lineage>
</organism>
<proteinExistence type="predicted"/>
<evidence type="ECO:0000256" key="1">
    <source>
        <dbReference type="SAM" id="MobiDB-lite"/>
    </source>
</evidence>
<feature type="region of interest" description="Disordered" evidence="1">
    <location>
        <begin position="126"/>
        <end position="146"/>
    </location>
</feature>
<dbReference type="EMBL" id="JAOYFB010000036">
    <property type="protein sequence ID" value="KAK4018184.1"/>
    <property type="molecule type" value="Genomic_DNA"/>
</dbReference>
<evidence type="ECO:0000313" key="3">
    <source>
        <dbReference type="Proteomes" id="UP001234178"/>
    </source>
</evidence>
<feature type="compositionally biased region" description="Basic and acidic residues" evidence="1">
    <location>
        <begin position="17"/>
        <end position="29"/>
    </location>
</feature>
<name>A0ABQ9ZZ47_9CRUS</name>
<evidence type="ECO:0000313" key="2">
    <source>
        <dbReference type="EMBL" id="KAK4018184.1"/>
    </source>
</evidence>
<gene>
    <name evidence="2" type="ORF">OUZ56_000252</name>
</gene>
<reference evidence="2 3" key="1">
    <citation type="journal article" date="2023" name="Nucleic Acids Res.">
        <title>The hologenome of Daphnia magna reveals possible DNA methylation and microbiome-mediated evolution of the host genome.</title>
        <authorList>
            <person name="Chaturvedi A."/>
            <person name="Li X."/>
            <person name="Dhandapani V."/>
            <person name="Marshall H."/>
            <person name="Kissane S."/>
            <person name="Cuenca-Cambronero M."/>
            <person name="Asole G."/>
            <person name="Calvet F."/>
            <person name="Ruiz-Romero M."/>
            <person name="Marangio P."/>
            <person name="Guigo R."/>
            <person name="Rago D."/>
            <person name="Mirbahai L."/>
            <person name="Eastwood N."/>
            <person name="Colbourne J.K."/>
            <person name="Zhou J."/>
            <person name="Mallon E."/>
            <person name="Orsini L."/>
        </authorList>
    </citation>
    <scope>NUCLEOTIDE SEQUENCE [LARGE SCALE GENOMIC DNA]</scope>
    <source>
        <strain evidence="2">LRV0_1</strain>
    </source>
</reference>
<feature type="region of interest" description="Disordered" evidence="1">
    <location>
        <begin position="1"/>
        <end position="29"/>
    </location>
</feature>
<accession>A0ABQ9ZZ47</accession>
<protein>
    <submittedName>
        <fullName evidence="2">Uncharacterized protein</fullName>
    </submittedName>
</protein>